<dbReference type="OrthoDB" id="3069231at2759"/>
<dbReference type="InParanoid" id="A0A369K0R0"/>
<sequence length="438" mass="49235">MDVPVRTELPQEIIDTIIDNLSTYKDKPTLKSCALASSSLRHSSQKHLFSWTILSNNSACDRLYPLLIENPTLRSYVHDIILMTSESDQKTSPQWLNMNTNLARILDILPSLRSCSLSMYDEIDWKDIHPNTTACAALFRVLALPSLDSIEIDGLTGIPVSFFDIPNHIEKLALNSVAFTKMTSDACAASSPQPGSLSVKALVFMPNTKAFVNEDPDTIFALTTHPESCFSRLTDLRVHVSRDIFHILLPIFNASATSLTSLELNHAYAPSEYRDGRGLNTFQFNLSNFTHLRQLSLRLSIYYYTFAALPPILLTAAHHLTILLASSTSALARIDSLTVVFKPHKLRASYEISMPQCVSDLDIWSQLDAAICPRPHRSSAKLPHVTFVLRMHVPKFTQLVETRARWRESMRERLPMLEERGMLTFDVDSSSPCSPEDE</sequence>
<gene>
    <name evidence="1" type="ORF">Hypma_001510</name>
</gene>
<keyword evidence="2" id="KW-1185">Reference proteome</keyword>
<comment type="caution">
    <text evidence="1">The sequence shown here is derived from an EMBL/GenBank/DDBJ whole genome shotgun (WGS) entry which is preliminary data.</text>
</comment>
<dbReference type="AlphaFoldDB" id="A0A369K0R0"/>
<evidence type="ECO:0000313" key="1">
    <source>
        <dbReference type="EMBL" id="RDB28201.1"/>
    </source>
</evidence>
<reference evidence="1" key="1">
    <citation type="submission" date="2018-04" db="EMBL/GenBank/DDBJ databases">
        <title>Whole genome sequencing of Hypsizygus marmoreus.</title>
        <authorList>
            <person name="Choi I.-G."/>
            <person name="Min B."/>
            <person name="Kim J.-G."/>
            <person name="Kim S."/>
            <person name="Oh Y.-L."/>
            <person name="Kong W.-S."/>
            <person name="Park H."/>
            <person name="Jeong J."/>
            <person name="Song E.-S."/>
        </authorList>
    </citation>
    <scope>NUCLEOTIDE SEQUENCE [LARGE SCALE GENOMIC DNA]</scope>
    <source>
        <strain evidence="1">51987-8</strain>
    </source>
</reference>
<dbReference type="Proteomes" id="UP000076154">
    <property type="component" value="Unassembled WGS sequence"/>
</dbReference>
<protein>
    <recommendedName>
        <fullName evidence="3">F-box domain-containing protein</fullName>
    </recommendedName>
</protein>
<evidence type="ECO:0008006" key="3">
    <source>
        <dbReference type="Google" id="ProtNLM"/>
    </source>
</evidence>
<dbReference type="EMBL" id="LUEZ02000012">
    <property type="protein sequence ID" value="RDB28201.1"/>
    <property type="molecule type" value="Genomic_DNA"/>
</dbReference>
<accession>A0A369K0R0</accession>
<proteinExistence type="predicted"/>
<name>A0A369K0R0_HYPMA</name>
<organism evidence="1 2">
    <name type="scientific">Hypsizygus marmoreus</name>
    <name type="common">White beech mushroom</name>
    <name type="synonym">Agaricus marmoreus</name>
    <dbReference type="NCBI Taxonomy" id="39966"/>
    <lineage>
        <taxon>Eukaryota</taxon>
        <taxon>Fungi</taxon>
        <taxon>Dikarya</taxon>
        <taxon>Basidiomycota</taxon>
        <taxon>Agaricomycotina</taxon>
        <taxon>Agaricomycetes</taxon>
        <taxon>Agaricomycetidae</taxon>
        <taxon>Agaricales</taxon>
        <taxon>Tricholomatineae</taxon>
        <taxon>Lyophyllaceae</taxon>
        <taxon>Hypsizygus</taxon>
    </lineage>
</organism>
<evidence type="ECO:0000313" key="2">
    <source>
        <dbReference type="Proteomes" id="UP000076154"/>
    </source>
</evidence>